<dbReference type="SMART" id="SM00448">
    <property type="entry name" value="REC"/>
    <property type="match status" value="1"/>
</dbReference>
<dbReference type="InterPro" id="IPR001867">
    <property type="entry name" value="OmpR/PhoB-type_DNA-bd"/>
</dbReference>
<evidence type="ECO:0000256" key="5">
    <source>
        <dbReference type="ARBA" id="ARBA00023163"/>
    </source>
</evidence>
<dbReference type="SMART" id="SM00862">
    <property type="entry name" value="Trans_reg_C"/>
    <property type="match status" value="1"/>
</dbReference>
<keyword evidence="5" id="KW-0804">Transcription</keyword>
<dbReference type="GO" id="GO:0032993">
    <property type="term" value="C:protein-DNA complex"/>
    <property type="evidence" value="ECO:0007669"/>
    <property type="project" value="TreeGrafter"/>
</dbReference>
<dbReference type="FunFam" id="3.40.50.2300:FF:000002">
    <property type="entry name" value="DNA-binding response regulator PhoP"/>
    <property type="match status" value="1"/>
</dbReference>
<organism evidence="8">
    <name type="scientific">mine drainage metagenome</name>
    <dbReference type="NCBI Taxonomy" id="410659"/>
    <lineage>
        <taxon>unclassified sequences</taxon>
        <taxon>metagenomes</taxon>
        <taxon>ecological metagenomes</taxon>
    </lineage>
</organism>
<dbReference type="InterPro" id="IPR001789">
    <property type="entry name" value="Sig_transdc_resp-reg_receiver"/>
</dbReference>
<sequence length="219" mass="24444">MRLLLVEDDAMIGESISEALTNENYAVDWVRDGKSAELALANGVYDLLLLDLGLPKKLGLQVLKEYRQRNGILPVLIITARDAMADKVGGLDAGADDYLVKPFDLDELFARVRALLRRHTGRAQPIIKYGAITLNPASREVHLGDELLSFSAHEFSLLLTLLDPPERVLSLAELEEKLYSWDHEVASNTVEVLIHRLRKKIGTDFIRNVRGVGYKVSIS</sequence>
<evidence type="ECO:0000256" key="3">
    <source>
        <dbReference type="ARBA" id="ARBA00023015"/>
    </source>
</evidence>
<evidence type="ECO:0000256" key="4">
    <source>
        <dbReference type="ARBA" id="ARBA00023125"/>
    </source>
</evidence>
<name>A0A1J5T8A9_9ZZZZ</name>
<keyword evidence="3" id="KW-0805">Transcription regulation</keyword>
<dbReference type="Gene3D" id="1.10.10.10">
    <property type="entry name" value="Winged helix-like DNA-binding domain superfamily/Winged helix DNA-binding domain"/>
    <property type="match status" value="1"/>
</dbReference>
<dbReference type="AlphaFoldDB" id="A0A1J5T8A9"/>
<dbReference type="InterPro" id="IPR011006">
    <property type="entry name" value="CheY-like_superfamily"/>
</dbReference>
<keyword evidence="1" id="KW-0597">Phosphoprotein</keyword>
<dbReference type="CDD" id="cd00383">
    <property type="entry name" value="trans_reg_C"/>
    <property type="match status" value="1"/>
</dbReference>
<feature type="domain" description="OmpR/PhoB-type" evidence="7">
    <location>
        <begin position="124"/>
        <end position="218"/>
    </location>
</feature>
<dbReference type="GO" id="GO:0006355">
    <property type="term" value="P:regulation of DNA-templated transcription"/>
    <property type="evidence" value="ECO:0007669"/>
    <property type="project" value="InterPro"/>
</dbReference>
<dbReference type="InterPro" id="IPR039420">
    <property type="entry name" value="WalR-like"/>
</dbReference>
<dbReference type="PANTHER" id="PTHR48111:SF67">
    <property type="entry name" value="TRANSCRIPTIONAL REGULATORY PROTEIN TCTD"/>
    <property type="match status" value="1"/>
</dbReference>
<dbReference type="Gene3D" id="3.40.50.2300">
    <property type="match status" value="1"/>
</dbReference>
<keyword evidence="4" id="KW-0238">DNA-binding</keyword>
<proteinExistence type="predicted"/>
<evidence type="ECO:0000256" key="2">
    <source>
        <dbReference type="ARBA" id="ARBA00023012"/>
    </source>
</evidence>
<dbReference type="PROSITE" id="PS51755">
    <property type="entry name" value="OMPR_PHOB"/>
    <property type="match status" value="1"/>
</dbReference>
<evidence type="ECO:0000313" key="8">
    <source>
        <dbReference type="EMBL" id="OIR12464.1"/>
    </source>
</evidence>
<dbReference type="Pfam" id="PF00486">
    <property type="entry name" value="Trans_reg_C"/>
    <property type="match status" value="1"/>
</dbReference>
<dbReference type="GO" id="GO:0005829">
    <property type="term" value="C:cytosol"/>
    <property type="evidence" value="ECO:0007669"/>
    <property type="project" value="TreeGrafter"/>
</dbReference>
<evidence type="ECO:0000259" key="6">
    <source>
        <dbReference type="PROSITE" id="PS50110"/>
    </source>
</evidence>
<dbReference type="SUPFAM" id="SSF52172">
    <property type="entry name" value="CheY-like"/>
    <property type="match status" value="1"/>
</dbReference>
<feature type="domain" description="Response regulatory" evidence="6">
    <location>
        <begin position="2"/>
        <end position="116"/>
    </location>
</feature>
<dbReference type="GO" id="GO:0000156">
    <property type="term" value="F:phosphorelay response regulator activity"/>
    <property type="evidence" value="ECO:0007669"/>
    <property type="project" value="TreeGrafter"/>
</dbReference>
<dbReference type="GO" id="GO:0000976">
    <property type="term" value="F:transcription cis-regulatory region binding"/>
    <property type="evidence" value="ECO:0007669"/>
    <property type="project" value="TreeGrafter"/>
</dbReference>
<dbReference type="PROSITE" id="PS50110">
    <property type="entry name" value="RESPONSE_REGULATORY"/>
    <property type="match status" value="1"/>
</dbReference>
<comment type="caution">
    <text evidence="8">The sequence shown here is derived from an EMBL/GenBank/DDBJ whole genome shotgun (WGS) entry which is preliminary data.</text>
</comment>
<protein>
    <submittedName>
        <fullName evidence="8">Transcriptional regulatory protein QseB</fullName>
    </submittedName>
</protein>
<keyword evidence="2" id="KW-0902">Two-component regulatory system</keyword>
<dbReference type="InterPro" id="IPR036388">
    <property type="entry name" value="WH-like_DNA-bd_sf"/>
</dbReference>
<evidence type="ECO:0000259" key="7">
    <source>
        <dbReference type="PROSITE" id="PS51755"/>
    </source>
</evidence>
<dbReference type="InterPro" id="IPR016032">
    <property type="entry name" value="Sig_transdc_resp-reg_C-effctor"/>
</dbReference>
<dbReference type="EMBL" id="MLJW01000017">
    <property type="protein sequence ID" value="OIR12464.1"/>
    <property type="molecule type" value="Genomic_DNA"/>
</dbReference>
<dbReference type="Pfam" id="PF00072">
    <property type="entry name" value="Response_reg"/>
    <property type="match status" value="1"/>
</dbReference>
<reference evidence="8" key="1">
    <citation type="submission" date="2016-10" db="EMBL/GenBank/DDBJ databases">
        <title>Sequence of Gallionella enrichment culture.</title>
        <authorList>
            <person name="Poehlein A."/>
            <person name="Muehling M."/>
            <person name="Daniel R."/>
        </authorList>
    </citation>
    <scope>NUCLEOTIDE SEQUENCE</scope>
</reference>
<dbReference type="PANTHER" id="PTHR48111">
    <property type="entry name" value="REGULATOR OF RPOS"/>
    <property type="match status" value="1"/>
</dbReference>
<dbReference type="Gene3D" id="6.10.250.690">
    <property type="match status" value="1"/>
</dbReference>
<gene>
    <name evidence="8" type="primary">qseB_4</name>
    <name evidence="8" type="ORF">GALL_61630</name>
</gene>
<evidence type="ECO:0000256" key="1">
    <source>
        <dbReference type="ARBA" id="ARBA00022553"/>
    </source>
</evidence>
<dbReference type="SUPFAM" id="SSF46894">
    <property type="entry name" value="C-terminal effector domain of the bipartite response regulators"/>
    <property type="match status" value="1"/>
</dbReference>
<accession>A0A1J5T8A9</accession>